<evidence type="ECO:0000313" key="1">
    <source>
        <dbReference type="Proteomes" id="UP000095286"/>
    </source>
</evidence>
<protein>
    <submittedName>
        <fullName evidence="2">Non-specific serine/threonine protein kinase</fullName>
    </submittedName>
</protein>
<sequence length="1067" mass="120474">MTNAFSRLGKTLTQRDKHHGVLKKIFVDSSVDETFYDDSDRHFIFETPNVKLRVESVVKSDFEEWKKNLISHKYFIQFLNSGRKDGLNIPSVFEDAMEQSEDTTSSHASNKMLPVNCIKNSDEDLTIKALCSEIKIITKEMREVIQLIFSTATDLNLKIIRLEQSDEELKQAVKIIIPTFNLDLSSKSGSSISDCDQGVSNNELEPLPIKETSKLNKNFIEAKSEYCLVKQTVPKTSAETDVAAKSKSFPRKVEVAKCKPDGNNNKPKKLLPAIQAIAEPISYTTLLKAYMTGYQLPMFIYEPISTNQLMCAEAHQGQILNETTILTDPIERLLKVIAFAITGHSDFLIPGRRKAFVSYPEKPSTTFAKKAGNSTLNISQKHPSSQLVTREEFKRICCNFGNEKEWEVMGELVDSGNKVVGRFDGDYKSVIKYAQGSRKLAIYKAADAKEYNENFYYWNKFLIGLNYMAEAEIPHVRISDSRLRADIRSTERGSLDLAHDQKIVRRCVDLISVEVIISLVYFGLVFAKSLQSPWIYQKICAIYYVDGYEVDCDEINNGDIEDEIQKRTAEWHLYTSLCYLLPALFCDTLLGAYGDKYGRKINILLGICGMALSELGYLLTLSKTVNTPYWSILIFTFFTGFSSFTSLIPASCNAFLADNIRDTNVLTIRSGILSIFQLTACSLGGVLAGMFNDVHIATAIDIELTLHLIAFMLTMWKIPQLTHKVRTFSIEPNTIVSEVSTNNESFKQRFFELLAQIKMLLLAGWRTYTKKRSGNKRTFMWISAGALMISYTTSYETRVSSVMNSYVFRRTDNDSLDWDAERIGYWNGVGFISILVGTFIGIFIFKKLLKFQETTLIIISIASSTCRVFLIAFASSDVEMYIANVTGCFAGLIQPATVSFISQLISIDEVGRAFSLFGIGSNIAFIVVNLTFTLVYRYTVSWMPGFLFLFIGCIQIIFLIANIWVHYQSKHEGIESLKNIRRTTDNAENRPRFSIDIASALSRHQISNSIKPPPPRNQLSSLKKALRSKISPKSQTNQQEPNAALPSRNSLAPTSINDRRPSFLAFY</sequence>
<organism evidence="1 2">
    <name type="scientific">Rhabditophanes sp. KR3021</name>
    <dbReference type="NCBI Taxonomy" id="114890"/>
    <lineage>
        <taxon>Eukaryota</taxon>
        <taxon>Metazoa</taxon>
        <taxon>Ecdysozoa</taxon>
        <taxon>Nematoda</taxon>
        <taxon>Chromadorea</taxon>
        <taxon>Rhabditida</taxon>
        <taxon>Tylenchina</taxon>
        <taxon>Panagrolaimomorpha</taxon>
        <taxon>Strongyloidoidea</taxon>
        <taxon>Alloionematidae</taxon>
        <taxon>Rhabditophanes</taxon>
    </lineage>
</organism>
<accession>A0AC35TWT7</accession>
<evidence type="ECO:0000313" key="2">
    <source>
        <dbReference type="WBParaSite" id="RSKR_0000516400.1"/>
    </source>
</evidence>
<dbReference type="WBParaSite" id="RSKR_0000516400.1">
    <property type="protein sequence ID" value="RSKR_0000516400.1"/>
    <property type="gene ID" value="RSKR_0000516400"/>
</dbReference>
<reference evidence="2" key="1">
    <citation type="submission" date="2016-11" db="UniProtKB">
        <authorList>
            <consortium name="WormBaseParasite"/>
        </authorList>
    </citation>
    <scope>IDENTIFICATION</scope>
    <source>
        <strain evidence="2">KR3021</strain>
    </source>
</reference>
<name>A0AC35TWT7_9BILA</name>
<proteinExistence type="predicted"/>
<dbReference type="Proteomes" id="UP000095286">
    <property type="component" value="Unplaced"/>
</dbReference>